<dbReference type="Proteomes" id="UP000297975">
    <property type="component" value="Unassembled WGS sequence"/>
</dbReference>
<dbReference type="AlphaFoldDB" id="A0A4Y8INX0"/>
<keyword evidence="6" id="KW-1185">Reference proteome</keyword>
<evidence type="ECO:0000256" key="3">
    <source>
        <dbReference type="ARBA" id="ARBA00023014"/>
    </source>
</evidence>
<comment type="caution">
    <text evidence="5">The sequence shown here is derived from an EMBL/GenBank/DDBJ whole genome shotgun (WGS) entry which is preliminary data.</text>
</comment>
<dbReference type="SFLD" id="SFLDS00029">
    <property type="entry name" value="Radical_SAM"/>
    <property type="match status" value="1"/>
</dbReference>
<dbReference type="PANTHER" id="PTHR43432">
    <property type="entry name" value="SLR0285 PROTEIN"/>
    <property type="match status" value="1"/>
</dbReference>
<dbReference type="OrthoDB" id="9785699at2"/>
<proteinExistence type="predicted"/>
<dbReference type="PROSITE" id="PS51918">
    <property type="entry name" value="RADICAL_SAM"/>
    <property type="match status" value="1"/>
</dbReference>
<evidence type="ECO:0000256" key="1">
    <source>
        <dbReference type="ARBA" id="ARBA00022723"/>
    </source>
</evidence>
<evidence type="ECO:0000313" key="5">
    <source>
        <dbReference type="EMBL" id="TFB21144.1"/>
    </source>
</evidence>
<dbReference type="SMART" id="SM00729">
    <property type="entry name" value="Elp3"/>
    <property type="match status" value="1"/>
</dbReference>
<accession>A0A4Y8INX0</accession>
<dbReference type="InterPro" id="IPR006638">
    <property type="entry name" value="Elp3/MiaA/NifB-like_rSAM"/>
</dbReference>
<dbReference type="InterPro" id="IPR040086">
    <property type="entry name" value="MJ0683-like"/>
</dbReference>
<dbReference type="Pfam" id="PF04055">
    <property type="entry name" value="Radical_SAM"/>
    <property type="match status" value="1"/>
</dbReference>
<dbReference type="GO" id="GO:0003824">
    <property type="term" value="F:catalytic activity"/>
    <property type="evidence" value="ECO:0007669"/>
    <property type="project" value="InterPro"/>
</dbReference>
<dbReference type="InterPro" id="IPR058240">
    <property type="entry name" value="rSAM_sf"/>
</dbReference>
<dbReference type="CDD" id="cd01335">
    <property type="entry name" value="Radical_SAM"/>
    <property type="match status" value="1"/>
</dbReference>
<dbReference type="SUPFAM" id="SSF102114">
    <property type="entry name" value="Radical SAM enzymes"/>
    <property type="match status" value="1"/>
</dbReference>
<dbReference type="SFLD" id="SFLDG01084">
    <property type="entry name" value="Uncharacterised_Radical_SAM_Su"/>
    <property type="match status" value="1"/>
</dbReference>
<name>A0A4Y8INX0_9BACI</name>
<feature type="domain" description="Radical SAM core" evidence="4">
    <location>
        <begin position="35"/>
        <end position="261"/>
    </location>
</feature>
<evidence type="ECO:0000256" key="2">
    <source>
        <dbReference type="ARBA" id="ARBA00023004"/>
    </source>
</evidence>
<reference evidence="5 6" key="1">
    <citation type="submission" date="2019-03" db="EMBL/GenBank/DDBJ databases">
        <authorList>
            <person name="He R.-H."/>
        </authorList>
    </citation>
    <scope>NUCLEOTIDE SEQUENCE [LARGE SCALE GENOMIC DNA]</scope>
    <source>
        <strain evidence="6">SH 714</strain>
    </source>
</reference>
<organism evidence="5 6">
    <name type="scientific">Filobacillus milosensis</name>
    <dbReference type="NCBI Taxonomy" id="94137"/>
    <lineage>
        <taxon>Bacteria</taxon>
        <taxon>Bacillati</taxon>
        <taxon>Bacillota</taxon>
        <taxon>Bacilli</taxon>
        <taxon>Bacillales</taxon>
        <taxon>Bacillaceae</taxon>
        <taxon>Filobacillus</taxon>
    </lineage>
</organism>
<dbReference type="PANTHER" id="PTHR43432:SF3">
    <property type="entry name" value="SLR0285 PROTEIN"/>
    <property type="match status" value="1"/>
</dbReference>
<keyword evidence="2" id="KW-0408">Iron</keyword>
<dbReference type="GO" id="GO:0051536">
    <property type="term" value="F:iron-sulfur cluster binding"/>
    <property type="evidence" value="ECO:0007669"/>
    <property type="project" value="UniProtKB-KW"/>
</dbReference>
<gene>
    <name evidence="5" type="ORF">E3U55_09565</name>
</gene>
<evidence type="ECO:0000259" key="4">
    <source>
        <dbReference type="PROSITE" id="PS51918"/>
    </source>
</evidence>
<keyword evidence="1" id="KW-0479">Metal-binding</keyword>
<keyword evidence="3" id="KW-0411">Iron-sulfur</keyword>
<dbReference type="Gene3D" id="3.80.30.30">
    <property type="match status" value="1"/>
</dbReference>
<evidence type="ECO:0000313" key="6">
    <source>
        <dbReference type="Proteomes" id="UP000297975"/>
    </source>
</evidence>
<dbReference type="InterPro" id="IPR007197">
    <property type="entry name" value="rSAM"/>
</dbReference>
<dbReference type="EMBL" id="SOPW01000009">
    <property type="protein sequence ID" value="TFB21144.1"/>
    <property type="molecule type" value="Genomic_DNA"/>
</dbReference>
<protein>
    <submittedName>
        <fullName evidence="5">Radical SAM protein</fullName>
    </submittedName>
</protein>
<dbReference type="GO" id="GO:0046872">
    <property type="term" value="F:metal ion binding"/>
    <property type="evidence" value="ECO:0007669"/>
    <property type="project" value="UniProtKB-KW"/>
</dbReference>
<sequence length="289" mass="33640">MFIYKYPHLKGGANISRINIDYKSPKKILTPTSGFLYDYSHSLNPYTGCAFGCSYCYVRQSPVGLFRKQEWGTWVDVKQDAKEKIVKEIRNLKKRDKEVTIFMSSSTDPYQPIEYKEKITRGLLEGMTEVPPDFLFVQTRSSLVTRDIDLFKQLKDRLRISMTVETDDDQIRKKFAPYAPPIQSRIKAVTKLRDNQLPVQIAVAPVLPFSKKFPEELSKVVDRIVIDDFYTGDGSNGKRTERLKIKKLYDDEEMDMWYGEDTHLLALEQFKEHFTADQILVSQEGFKPY</sequence>